<evidence type="ECO:0000313" key="3">
    <source>
        <dbReference type="Proteomes" id="UP001225605"/>
    </source>
</evidence>
<reference evidence="2 3" key="1">
    <citation type="submission" date="2017-06" db="EMBL/GenBank/DDBJ databases">
        <title>Cultured bacterium strain Saccharothrix yanglingensis Hhs.015.</title>
        <authorList>
            <person name="Xia Y."/>
        </authorList>
    </citation>
    <scope>NUCLEOTIDE SEQUENCE [LARGE SCALE GENOMIC DNA]</scope>
    <source>
        <strain evidence="2 3">Hhs.015</strain>
    </source>
</reference>
<comment type="caution">
    <text evidence="2">The sequence shown here is derived from an EMBL/GenBank/DDBJ whole genome shotgun (WGS) entry which is preliminary data.</text>
</comment>
<dbReference type="InterPro" id="IPR009721">
    <property type="entry name" value="O-acyltransferase_WSD1_C"/>
</dbReference>
<evidence type="ECO:0000259" key="1">
    <source>
        <dbReference type="Pfam" id="PF06974"/>
    </source>
</evidence>
<keyword evidence="3" id="KW-1185">Reference proteome</keyword>
<dbReference type="Proteomes" id="UP001225605">
    <property type="component" value="Unassembled WGS sequence"/>
</dbReference>
<sequence>MNSDAPPRPADFLAGAFARLDGFAPDPTDLRMGLVFRVTGPRPALTAVRDLVAARVDRDSPLRQRLVRDDGVHWEDDPDFDVAHHVRELPGAGGALPARSVLAGPPDPARPPWGVWLSPAGPDSWDLHYLAHHARQDAAAAVRTVVALLGDGDRPAPAPAAERSRSWTRGRAGLLSLSPDLLRTFAPSPPAPVGDGPERLLAQRSAPLRLFREVSRSTGATVNQVHLAALAVALDRWSPVAAGRSSRQVAVPVDTRRPGEPDDDFANRIGLMRVALPSGARPADALRAVVAAAGRDRTDRHRRAWRDLADNAPERVAGRVLRRITDPTRVSVTLSSIRVDAPLILLGAPVSTVTAVPWLPPGHTCFALAVGYRDEIRLSALSPGNVPDPAELVASWSEAVEDIHRAHVRGTAGPAR</sequence>
<feature type="domain" description="O-acyltransferase WSD1 C-terminal" evidence="1">
    <location>
        <begin position="267"/>
        <end position="403"/>
    </location>
</feature>
<proteinExistence type="predicted"/>
<protein>
    <recommendedName>
        <fullName evidence="1">O-acyltransferase WSD1 C-terminal domain-containing protein</fullName>
    </recommendedName>
</protein>
<organism evidence="2 3">
    <name type="scientific">Saccharothrix yanglingensis</name>
    <dbReference type="NCBI Taxonomy" id="659496"/>
    <lineage>
        <taxon>Bacteria</taxon>
        <taxon>Bacillati</taxon>
        <taxon>Actinomycetota</taxon>
        <taxon>Actinomycetes</taxon>
        <taxon>Pseudonocardiales</taxon>
        <taxon>Pseudonocardiaceae</taxon>
        <taxon>Saccharothrix</taxon>
    </lineage>
</organism>
<gene>
    <name evidence="2" type="ORF">CKY47_35305</name>
</gene>
<dbReference type="EMBL" id="NSDM01000030">
    <property type="protein sequence ID" value="MDQ2589116.1"/>
    <property type="molecule type" value="Genomic_DNA"/>
</dbReference>
<name>A0ABU0XAX8_9PSEU</name>
<evidence type="ECO:0000313" key="2">
    <source>
        <dbReference type="EMBL" id="MDQ2589116.1"/>
    </source>
</evidence>
<dbReference type="RefSeq" id="WP_306750798.1">
    <property type="nucleotide sequence ID" value="NZ_NSDM01000030.1"/>
</dbReference>
<dbReference type="SUPFAM" id="SSF52777">
    <property type="entry name" value="CoA-dependent acyltransferases"/>
    <property type="match status" value="2"/>
</dbReference>
<dbReference type="Pfam" id="PF06974">
    <property type="entry name" value="WS_DGAT_C"/>
    <property type="match status" value="1"/>
</dbReference>
<accession>A0ABU0XAX8</accession>